<comment type="caution">
    <text evidence="1">The sequence shown here is derived from an EMBL/GenBank/DDBJ whole genome shotgun (WGS) entry which is preliminary data.</text>
</comment>
<dbReference type="PROSITE" id="PS51257">
    <property type="entry name" value="PROKAR_LIPOPROTEIN"/>
    <property type="match status" value="1"/>
</dbReference>
<protein>
    <recommendedName>
        <fullName evidence="3">DUF4136 domain-containing protein</fullName>
    </recommendedName>
</protein>
<accession>A0A7W9ECH4</accession>
<evidence type="ECO:0000313" key="1">
    <source>
        <dbReference type="EMBL" id="MBB5684273.1"/>
    </source>
</evidence>
<dbReference type="RefSeq" id="WP_184014513.1">
    <property type="nucleotide sequence ID" value="NZ_JACIJC010000001.1"/>
</dbReference>
<sequence length="168" mass="17646">MNIKAIAGTLLAFSLAGCVQPLRVETSASGAPIPAGSHYVWLLPEAEQPHLPEASRLRMADALAAKGLIPAAAGGKADYLLLVNQARRPAKVGLAALDPPPVPGAEPAWLARPGKRGKQLSTLELRFLDPATGHEVSVLSARASHGKRDEPVVLDRLIESVSRQPPTP</sequence>
<keyword evidence="2" id="KW-1185">Reference proteome</keyword>
<reference evidence="1 2" key="1">
    <citation type="submission" date="2020-08" db="EMBL/GenBank/DDBJ databases">
        <title>Genomic Encyclopedia of Type Strains, Phase IV (KMG-IV): sequencing the most valuable type-strain genomes for metagenomic binning, comparative biology and taxonomic classification.</title>
        <authorList>
            <person name="Goeker M."/>
        </authorList>
    </citation>
    <scope>NUCLEOTIDE SEQUENCE [LARGE SCALE GENOMIC DNA]</scope>
    <source>
        <strain evidence="1 2">DSM 25079</strain>
    </source>
</reference>
<gene>
    <name evidence="1" type="ORF">FHS49_000264</name>
</gene>
<evidence type="ECO:0008006" key="3">
    <source>
        <dbReference type="Google" id="ProtNLM"/>
    </source>
</evidence>
<proteinExistence type="predicted"/>
<organism evidence="1 2">
    <name type="scientific">Sphingobium boeckii</name>
    <dbReference type="NCBI Taxonomy" id="1082345"/>
    <lineage>
        <taxon>Bacteria</taxon>
        <taxon>Pseudomonadati</taxon>
        <taxon>Pseudomonadota</taxon>
        <taxon>Alphaproteobacteria</taxon>
        <taxon>Sphingomonadales</taxon>
        <taxon>Sphingomonadaceae</taxon>
        <taxon>Sphingobium</taxon>
    </lineage>
</organism>
<dbReference type="EMBL" id="JACIJC010000001">
    <property type="protein sequence ID" value="MBB5684273.1"/>
    <property type="molecule type" value="Genomic_DNA"/>
</dbReference>
<dbReference type="AlphaFoldDB" id="A0A7W9ECH4"/>
<dbReference type="Proteomes" id="UP000549617">
    <property type="component" value="Unassembled WGS sequence"/>
</dbReference>
<evidence type="ECO:0000313" key="2">
    <source>
        <dbReference type="Proteomes" id="UP000549617"/>
    </source>
</evidence>
<name>A0A7W9ECH4_9SPHN</name>